<dbReference type="Proteomes" id="UP000058114">
    <property type="component" value="Chromosome"/>
</dbReference>
<gene>
    <name evidence="1" type="ORF">WL1483_862</name>
</gene>
<dbReference type="KEGG" id="asr:WL1483_862"/>
<evidence type="ECO:0000313" key="2">
    <source>
        <dbReference type="Proteomes" id="UP000058114"/>
    </source>
</evidence>
<organism evidence="1 2">
    <name type="scientific">Aeromonas schubertii</name>
    <dbReference type="NCBI Taxonomy" id="652"/>
    <lineage>
        <taxon>Bacteria</taxon>
        <taxon>Pseudomonadati</taxon>
        <taxon>Pseudomonadota</taxon>
        <taxon>Gammaproteobacteria</taxon>
        <taxon>Aeromonadales</taxon>
        <taxon>Aeromonadaceae</taxon>
        <taxon>Aeromonas</taxon>
    </lineage>
</organism>
<sequence length="47" mass="4808">MPLEVQGAEAAEAAQLKLVVVAGSCAESAAGWWCIEPVLIGQLRAVA</sequence>
<proteinExistence type="predicted"/>
<reference evidence="2" key="1">
    <citation type="submission" date="2015-10" db="EMBL/GenBank/DDBJ databases">
        <title>Complete Genome Sequence of Aeromonas schubertii strain WL1483.</title>
        <authorList>
            <person name="Liu L."/>
        </authorList>
    </citation>
    <scope>NUCLEOTIDE SEQUENCE [LARGE SCALE GENOMIC DNA]</scope>
    <source>
        <strain evidence="2">WL1483</strain>
    </source>
</reference>
<evidence type="ECO:0000313" key="1">
    <source>
        <dbReference type="EMBL" id="ALP40281.1"/>
    </source>
</evidence>
<reference evidence="1 2" key="2">
    <citation type="journal article" date="2016" name="Genome Announc.">
        <title>Complete Genome Sequence of the Highly Virulent Aeromonas schubertii Strain WL1483, Isolated from Diseased Snakehead Fish (Channa argus) in China.</title>
        <authorList>
            <person name="Liu L."/>
            <person name="Li N."/>
            <person name="Zhang D."/>
            <person name="Fu X."/>
            <person name="Shi C."/>
            <person name="Lin Q."/>
            <person name="Hao G."/>
        </authorList>
    </citation>
    <scope>NUCLEOTIDE SEQUENCE [LARGE SCALE GENOMIC DNA]</scope>
    <source>
        <strain evidence="1 2">WL1483</strain>
    </source>
</reference>
<dbReference type="EMBL" id="CP013067">
    <property type="protein sequence ID" value="ALP40281.1"/>
    <property type="molecule type" value="Genomic_DNA"/>
</dbReference>
<dbReference type="PATRIC" id="fig|652.5.peg.3412"/>
<protein>
    <submittedName>
        <fullName evidence="1">Uncharacterized protein</fullName>
    </submittedName>
</protein>
<accession>A0A0S2SEZ2</accession>
<name>A0A0S2SEZ2_9GAMM</name>
<dbReference type="AlphaFoldDB" id="A0A0S2SEZ2"/>